<name>A0A2Z2HWC7_9EURY</name>
<feature type="transmembrane region" description="Helical" evidence="7">
    <location>
        <begin position="420"/>
        <end position="438"/>
    </location>
</feature>
<feature type="transmembrane region" description="Helical" evidence="7">
    <location>
        <begin position="608"/>
        <end position="628"/>
    </location>
</feature>
<accession>A0A2Z2HWC7</accession>
<evidence type="ECO:0000256" key="4">
    <source>
        <dbReference type="ARBA" id="ARBA00022989"/>
    </source>
</evidence>
<feature type="transmembrane region" description="Helical" evidence="7">
    <location>
        <begin position="389"/>
        <end position="408"/>
    </location>
</feature>
<dbReference type="Pfam" id="PF00939">
    <property type="entry name" value="Na_sulph_symp"/>
    <property type="match status" value="1"/>
</dbReference>
<feature type="compositionally biased region" description="Gly residues" evidence="6">
    <location>
        <begin position="88"/>
        <end position="103"/>
    </location>
</feature>
<dbReference type="EMBL" id="CP019893">
    <property type="protein sequence ID" value="ARS91143.1"/>
    <property type="molecule type" value="Genomic_DNA"/>
</dbReference>
<keyword evidence="2" id="KW-0813">Transport</keyword>
<evidence type="ECO:0000256" key="5">
    <source>
        <dbReference type="ARBA" id="ARBA00023136"/>
    </source>
</evidence>
<dbReference type="InterPro" id="IPR031312">
    <property type="entry name" value="Na/sul_symport_CS"/>
</dbReference>
<evidence type="ECO:0000256" key="1">
    <source>
        <dbReference type="ARBA" id="ARBA00004141"/>
    </source>
</evidence>
<keyword evidence="9" id="KW-1185">Reference proteome</keyword>
<evidence type="ECO:0000313" key="8">
    <source>
        <dbReference type="EMBL" id="ARS91143.1"/>
    </source>
</evidence>
<evidence type="ECO:0000256" key="3">
    <source>
        <dbReference type="ARBA" id="ARBA00022692"/>
    </source>
</evidence>
<dbReference type="GO" id="GO:0015141">
    <property type="term" value="F:succinate transmembrane transporter activity"/>
    <property type="evidence" value="ECO:0007669"/>
    <property type="project" value="UniProtKB-ARBA"/>
</dbReference>
<evidence type="ECO:0000256" key="7">
    <source>
        <dbReference type="SAM" id="Phobius"/>
    </source>
</evidence>
<comment type="subcellular location">
    <subcellularLocation>
        <location evidence="1">Membrane</location>
        <topology evidence="1">Multi-pass membrane protein</topology>
    </subcellularLocation>
</comment>
<feature type="transmembrane region" description="Helical" evidence="7">
    <location>
        <begin position="332"/>
        <end position="354"/>
    </location>
</feature>
<organism evidence="8 9">
    <name type="scientific">Natrarchaeobaculum aegyptiacum</name>
    <dbReference type="NCBI Taxonomy" id="745377"/>
    <lineage>
        <taxon>Archaea</taxon>
        <taxon>Methanobacteriati</taxon>
        <taxon>Methanobacteriota</taxon>
        <taxon>Stenosarchaea group</taxon>
        <taxon>Halobacteria</taxon>
        <taxon>Halobacteriales</taxon>
        <taxon>Natrialbaceae</taxon>
        <taxon>Natrarchaeobaculum</taxon>
    </lineage>
</organism>
<feature type="compositionally biased region" description="Low complexity" evidence="6">
    <location>
        <begin position="66"/>
        <end position="87"/>
    </location>
</feature>
<reference evidence="9" key="1">
    <citation type="submission" date="2017-02" db="EMBL/GenBank/DDBJ databases">
        <title>Natronthermophilus aegyptiacus gen. nov.,sp. nov., an aerobic, extremely halophilic alkalithermophilic archaeon isolated from the athalassohaline Wadi An Natrun, Egypt.</title>
        <authorList>
            <person name="Zhao B."/>
        </authorList>
    </citation>
    <scope>NUCLEOTIDE SEQUENCE [LARGE SCALE GENOMIC DNA]</scope>
    <source>
        <strain evidence="9">JW/NM-HA 15</strain>
    </source>
</reference>
<dbReference type="RefSeq" id="WP_086889512.1">
    <property type="nucleotide sequence ID" value="NZ_CP019893.1"/>
</dbReference>
<feature type="transmembrane region" description="Helical" evidence="7">
    <location>
        <begin position="486"/>
        <end position="505"/>
    </location>
</feature>
<dbReference type="KEGG" id="naj:B1756_16360"/>
<dbReference type="AlphaFoldDB" id="A0A2Z2HWC7"/>
<sequence>MAYSLRHTCQQYVQRLWTYLWLLNAQTKAYLTLDGPAIARDLGYGSNETNRLEQLGFEDASSSVNDTGDGDPPTGSDASAGDSAGATGSNGSGGSGGTPGPGGDDSPFDVGGGYGRRQKFGFVLGPLLFALIYLSPTPEGLSPEGQAVAAVTAWVAVWWMSEAIPIPATSLLPIVLFPLTGALPVDMTTPSYGHPLIFLFMGGFFLAMAMQRWDLHRRIALRTIKAVGTEPSRLILGFMLATAFLSMWVSNSATVMMMVPIALAVIYQTADLIDESSLDVDTSQGSFAFGVALMLCIAYGASVGGVATLIGTPPNILFAGQAGEIFGQNVSFAQWMLYGVPISIVGLVAVYLYVTRLALTPQFDQLPAAGDVIDRELADLGSMSRQERLVLLVFAGMAVSWIGASLLDQFDQFPVVELDVALLGTLVFALTSALAFVLDPLFALPIPDDADTVVAIAGAMVLFTLPTKTDDGDHTFLLDWSSAVQIPWGVILLFGGGLAIAAGFGETGLATWIGEQLQLLEGVSMVIILLAVVTMTIFLTEVTSNTATTAMLMPILAGVAIGINVHPFGLMIAGATAASFAFMLPVATPPNAIVFGSGYITLPQMARVGAGLNVIGIALITLVALLWLPIAWGIDPTTLPTEFLEAFES</sequence>
<dbReference type="GeneID" id="32895679"/>
<feature type="transmembrane region" description="Helical" evidence="7">
    <location>
        <begin position="285"/>
        <end position="312"/>
    </location>
</feature>
<proteinExistence type="predicted"/>
<dbReference type="InterPro" id="IPR001898">
    <property type="entry name" value="SLC13A/DASS"/>
</dbReference>
<feature type="transmembrane region" description="Helical" evidence="7">
    <location>
        <begin position="120"/>
        <end position="136"/>
    </location>
</feature>
<feature type="transmembrane region" description="Helical" evidence="7">
    <location>
        <begin position="517"/>
        <end position="539"/>
    </location>
</feature>
<feature type="transmembrane region" description="Helical" evidence="7">
    <location>
        <begin position="255"/>
        <end position="273"/>
    </location>
</feature>
<evidence type="ECO:0000313" key="9">
    <source>
        <dbReference type="Proteomes" id="UP000250088"/>
    </source>
</evidence>
<dbReference type="GO" id="GO:0005886">
    <property type="term" value="C:plasma membrane"/>
    <property type="evidence" value="ECO:0007669"/>
    <property type="project" value="TreeGrafter"/>
</dbReference>
<protein>
    <submittedName>
        <fullName evidence="8">Anion transporter</fullName>
    </submittedName>
</protein>
<keyword evidence="5 7" id="KW-0472">Membrane</keyword>
<feature type="transmembrane region" description="Helical" evidence="7">
    <location>
        <begin position="192"/>
        <end position="210"/>
    </location>
</feature>
<keyword evidence="3 7" id="KW-0812">Transmembrane</keyword>
<dbReference type="PANTHER" id="PTHR10283:SF82">
    <property type="entry name" value="SOLUTE CARRIER FAMILY 13 MEMBER 2"/>
    <property type="match status" value="1"/>
</dbReference>
<evidence type="ECO:0000256" key="6">
    <source>
        <dbReference type="SAM" id="MobiDB-lite"/>
    </source>
</evidence>
<gene>
    <name evidence="8" type="ORF">B1756_16360</name>
</gene>
<dbReference type="PANTHER" id="PTHR10283">
    <property type="entry name" value="SOLUTE CARRIER FAMILY 13 MEMBER"/>
    <property type="match status" value="1"/>
</dbReference>
<feature type="region of interest" description="Disordered" evidence="6">
    <location>
        <begin position="60"/>
        <end position="110"/>
    </location>
</feature>
<dbReference type="Proteomes" id="UP000250088">
    <property type="component" value="Chromosome"/>
</dbReference>
<keyword evidence="4 7" id="KW-1133">Transmembrane helix</keyword>
<dbReference type="PROSITE" id="PS01271">
    <property type="entry name" value="NA_SULFATE"/>
    <property type="match status" value="1"/>
</dbReference>
<evidence type="ECO:0000256" key="2">
    <source>
        <dbReference type="ARBA" id="ARBA00022448"/>
    </source>
</evidence>
<dbReference type="OrthoDB" id="19068at2157"/>
<dbReference type="CDD" id="cd01115">
    <property type="entry name" value="SLC13_permease"/>
    <property type="match status" value="1"/>
</dbReference>
<feature type="transmembrane region" description="Helical" evidence="7">
    <location>
        <begin position="551"/>
        <end position="573"/>
    </location>
</feature>
<feature type="transmembrane region" description="Helical" evidence="7">
    <location>
        <begin position="580"/>
        <end position="602"/>
    </location>
</feature>